<reference evidence="17" key="1">
    <citation type="journal article" date="2013" name="Science">
        <title>The Amborella genome and the evolution of flowering plants.</title>
        <authorList>
            <consortium name="Amborella Genome Project"/>
        </authorList>
    </citation>
    <scope>NUCLEOTIDE SEQUENCE [LARGE SCALE GENOMIC DNA]</scope>
</reference>
<keyword evidence="11" id="KW-0408">Iron</keyword>
<feature type="binding site" description="axial binding residue" evidence="11">
    <location>
        <position position="315"/>
    </location>
    <ligand>
        <name>heme b</name>
        <dbReference type="ChEBI" id="CHEBI:60344"/>
        <label>1</label>
    </ligand>
    <ligandPart>
        <name>Fe</name>
        <dbReference type="ChEBI" id="CHEBI:18248"/>
    </ligandPart>
</feature>
<feature type="domain" description="DOMON" evidence="14">
    <location>
        <begin position="49"/>
        <end position="163"/>
    </location>
</feature>
<dbReference type="Proteomes" id="UP000017836">
    <property type="component" value="Unassembled WGS sequence"/>
</dbReference>
<dbReference type="GO" id="GO:0016020">
    <property type="term" value="C:membrane"/>
    <property type="evidence" value="ECO:0007669"/>
    <property type="project" value="UniProtKB-SubCell"/>
</dbReference>
<dbReference type="CDD" id="cd08760">
    <property type="entry name" value="Cyt_b561_FRRS1_like"/>
    <property type="match status" value="1"/>
</dbReference>
<evidence type="ECO:0000259" key="15">
    <source>
        <dbReference type="PROSITE" id="PS50939"/>
    </source>
</evidence>
<evidence type="ECO:0000313" key="17">
    <source>
        <dbReference type="Proteomes" id="UP000017836"/>
    </source>
</evidence>
<feature type="chain" id="PRO_5004807804" description="Cytochrome b561 and DOMON domain-containing protein" evidence="13">
    <location>
        <begin position="27"/>
        <end position="392"/>
    </location>
</feature>
<feature type="binding site" description="axial binding residue" evidence="11">
    <location>
        <position position="279"/>
    </location>
    <ligand>
        <name>heme b</name>
        <dbReference type="ChEBI" id="CHEBI:60344"/>
        <label>1</label>
    </ligand>
    <ligandPart>
        <name>Fe</name>
        <dbReference type="ChEBI" id="CHEBI:18248"/>
    </ligandPart>
</feature>
<keyword evidence="5 13" id="KW-0732">Signal</keyword>
<evidence type="ECO:0000256" key="7">
    <source>
        <dbReference type="ARBA" id="ARBA00022989"/>
    </source>
</evidence>
<dbReference type="KEGG" id="atr:18440019"/>
<comment type="function">
    <text evidence="9">May act as a catecholamine-responsive trans-membrane electron transporter.</text>
</comment>
<evidence type="ECO:0000256" key="11">
    <source>
        <dbReference type="PIRSR" id="PIRSR037471-1"/>
    </source>
</evidence>
<evidence type="ECO:0000256" key="4">
    <source>
        <dbReference type="ARBA" id="ARBA00022723"/>
    </source>
</evidence>
<dbReference type="HOGENOM" id="CLU_036675_1_1_1"/>
<evidence type="ECO:0000256" key="3">
    <source>
        <dbReference type="ARBA" id="ARBA00022692"/>
    </source>
</evidence>
<keyword evidence="2 10" id="KW-0813">Transport</keyword>
<feature type="binding site" description="axial binding residue" evidence="11">
    <location>
        <position position="210"/>
    </location>
    <ligand>
        <name>heme b</name>
        <dbReference type="ChEBI" id="CHEBI:60344"/>
        <label>1</label>
    </ligand>
    <ligandPart>
        <name>Fe</name>
        <dbReference type="ChEBI" id="CHEBI:18248"/>
    </ligandPart>
</feature>
<feature type="domain" description="Cytochrome b561" evidence="15">
    <location>
        <begin position="170"/>
        <end position="370"/>
    </location>
</feature>
<feature type="transmembrane region" description="Helical" evidence="12">
    <location>
        <begin position="282"/>
        <end position="299"/>
    </location>
</feature>
<evidence type="ECO:0000256" key="6">
    <source>
        <dbReference type="ARBA" id="ARBA00022982"/>
    </source>
</evidence>
<sequence>MASSSFGPICLLVLGLVLNLAVPSSSQTCISQTFSKNRLFHRCNDLPALGAYLHWTYDPAKASLNLAFMAPPAKSGGWVAWAINPTTSGMIGAQSLIAFRQSNGSMTVKTYNISSYGSGIEPSDIGIKMSDPEAEYSGGVMTIFATVVLPGNKTTINQVWQVGSSVTGLSPEKHAFGQANLNSKGAIDLLKGQTQVVSSGNSRLRRANTHGILNAVSWGIMMPVGVIIARYLRTFKSADPAWFYLHASCQFSAYVIGVAGWATGLQLGKESKGVEQTTHRNIGIALFALGTLQVFALLLRPAKEHKYRFYWNIYHHSMGYTVIILGIINIFKGLDILLPDKKWRHAYIGFIASLGVIAVILEAITWVVVVKRKSGSSTKLHDAANGNRGRQP</sequence>
<dbReference type="OMA" id="CQCSAYV"/>
<dbReference type="Gramene" id="ERN11820">
    <property type="protein sequence ID" value="ERN11820"/>
    <property type="gene ID" value="AMTR_s00020p00030660"/>
</dbReference>
<protein>
    <recommendedName>
        <fullName evidence="10">Cytochrome b561 and DOMON domain-containing protein</fullName>
    </recommendedName>
</protein>
<evidence type="ECO:0000256" key="2">
    <source>
        <dbReference type="ARBA" id="ARBA00022448"/>
    </source>
</evidence>
<dbReference type="SMART" id="SM00665">
    <property type="entry name" value="B561"/>
    <property type="match status" value="1"/>
</dbReference>
<evidence type="ECO:0000256" key="13">
    <source>
        <dbReference type="SAM" id="SignalP"/>
    </source>
</evidence>
<dbReference type="PROSITE" id="PS50939">
    <property type="entry name" value="CYTOCHROME_B561"/>
    <property type="match status" value="1"/>
</dbReference>
<dbReference type="InterPro" id="IPR045265">
    <property type="entry name" value="AIR12_DOMON"/>
</dbReference>
<dbReference type="Gene3D" id="1.20.120.1770">
    <property type="match status" value="1"/>
</dbReference>
<gene>
    <name evidence="16" type="ORF">AMTR_s00020p00030660</name>
</gene>
<dbReference type="eggNOG" id="KOG4293">
    <property type="taxonomic scope" value="Eukaryota"/>
</dbReference>
<keyword evidence="8 10" id="KW-0472">Membrane</keyword>
<keyword evidence="3 12" id="KW-0812">Transmembrane</keyword>
<accession>W1PWR9</accession>
<name>W1PWR9_AMBTC</name>
<keyword evidence="4 11" id="KW-0479">Metal-binding</keyword>
<keyword evidence="17" id="KW-1185">Reference proteome</keyword>
<evidence type="ECO:0000313" key="16">
    <source>
        <dbReference type="EMBL" id="ERN11820.1"/>
    </source>
</evidence>
<dbReference type="AlphaFoldDB" id="W1PWR9"/>
<dbReference type="EMBL" id="KI392664">
    <property type="protein sequence ID" value="ERN11820.1"/>
    <property type="molecule type" value="Genomic_DNA"/>
</dbReference>
<dbReference type="PROSITE" id="PS50836">
    <property type="entry name" value="DOMON"/>
    <property type="match status" value="1"/>
</dbReference>
<keyword evidence="6 10" id="KW-0249">Electron transport</keyword>
<dbReference type="PANTHER" id="PTHR23130">
    <property type="entry name" value="CYTOCHROME B561 AND DOMON DOMAIN-CONTAINING PROTEIN"/>
    <property type="match status" value="1"/>
</dbReference>
<dbReference type="PIRSF" id="PIRSF037471">
    <property type="entry name" value="UCP037471"/>
    <property type="match status" value="1"/>
</dbReference>
<dbReference type="PANTHER" id="PTHR23130:SF195">
    <property type="entry name" value="CYTOCHROME B561 AND DOMON DOMAIN-CONTAINING PROTEIN"/>
    <property type="match status" value="1"/>
</dbReference>
<dbReference type="FunFam" id="1.20.120.1770:FF:000007">
    <property type="entry name" value="Cytochrome b561 and DOMON domain-containing protein"/>
    <property type="match status" value="1"/>
</dbReference>
<evidence type="ECO:0000256" key="5">
    <source>
        <dbReference type="ARBA" id="ARBA00022729"/>
    </source>
</evidence>
<dbReference type="OrthoDB" id="2419613at2759"/>
<dbReference type="InterPro" id="IPR006593">
    <property type="entry name" value="Cyt_b561/ferric_Rdtase_TM"/>
</dbReference>
<feature type="transmembrane region" description="Helical" evidence="12">
    <location>
        <begin position="311"/>
        <end position="331"/>
    </location>
</feature>
<comment type="subcellular location">
    <subcellularLocation>
        <location evidence="1">Membrane</location>
        <topology evidence="1">Multi-pass membrane protein</topology>
    </subcellularLocation>
</comment>
<evidence type="ECO:0000259" key="14">
    <source>
        <dbReference type="PROSITE" id="PS50836"/>
    </source>
</evidence>
<feature type="transmembrane region" description="Helical" evidence="12">
    <location>
        <begin position="241"/>
        <end position="262"/>
    </location>
</feature>
<evidence type="ECO:0000256" key="8">
    <source>
        <dbReference type="ARBA" id="ARBA00023136"/>
    </source>
</evidence>
<dbReference type="CDD" id="cd09629">
    <property type="entry name" value="DOMON_CIL1_like"/>
    <property type="match status" value="1"/>
</dbReference>
<dbReference type="InterPro" id="IPR005018">
    <property type="entry name" value="DOMON_domain"/>
</dbReference>
<evidence type="ECO:0000256" key="12">
    <source>
        <dbReference type="SAM" id="Phobius"/>
    </source>
</evidence>
<evidence type="ECO:0000256" key="10">
    <source>
        <dbReference type="PIRNR" id="PIRNR037471"/>
    </source>
</evidence>
<evidence type="ECO:0000256" key="9">
    <source>
        <dbReference type="ARBA" id="ARBA00053871"/>
    </source>
</evidence>
<keyword evidence="7 12" id="KW-1133">Transmembrane helix</keyword>
<feature type="transmembrane region" description="Helical" evidence="12">
    <location>
        <begin position="211"/>
        <end position="229"/>
    </location>
</feature>
<feature type="binding site" description="axial binding residue" evidence="11">
    <location>
        <position position="246"/>
    </location>
    <ligand>
        <name>heme b</name>
        <dbReference type="ChEBI" id="CHEBI:60344"/>
        <label>1</label>
    </ligand>
    <ligandPart>
        <name>Fe</name>
        <dbReference type="ChEBI" id="CHEBI:18248"/>
    </ligandPart>
</feature>
<dbReference type="STRING" id="13333.W1PWR9"/>
<dbReference type="Pfam" id="PF03188">
    <property type="entry name" value="Cytochrom_B561"/>
    <property type="match status" value="1"/>
</dbReference>
<comment type="cofactor">
    <cofactor evidence="10">
        <name>heme b</name>
        <dbReference type="ChEBI" id="CHEBI:60344"/>
    </cofactor>
    <text evidence="10">Binds 2 heme b groups non-covalently.</text>
</comment>
<dbReference type="InterPro" id="IPR017214">
    <property type="entry name" value="UCP037471"/>
</dbReference>
<evidence type="ECO:0000256" key="1">
    <source>
        <dbReference type="ARBA" id="ARBA00004141"/>
    </source>
</evidence>
<feature type="signal peptide" evidence="13">
    <location>
        <begin position="1"/>
        <end position="26"/>
    </location>
</feature>
<proteinExistence type="predicted"/>
<dbReference type="GO" id="GO:0046872">
    <property type="term" value="F:metal ion binding"/>
    <property type="evidence" value="ECO:0007669"/>
    <property type="project" value="UniProtKB-KW"/>
</dbReference>
<dbReference type="Pfam" id="PF04526">
    <property type="entry name" value="DUF568"/>
    <property type="match status" value="1"/>
</dbReference>
<organism evidence="16 17">
    <name type="scientific">Amborella trichopoda</name>
    <dbReference type="NCBI Taxonomy" id="13333"/>
    <lineage>
        <taxon>Eukaryota</taxon>
        <taxon>Viridiplantae</taxon>
        <taxon>Streptophyta</taxon>
        <taxon>Embryophyta</taxon>
        <taxon>Tracheophyta</taxon>
        <taxon>Spermatophyta</taxon>
        <taxon>Magnoliopsida</taxon>
        <taxon>Amborellales</taxon>
        <taxon>Amborellaceae</taxon>
        <taxon>Amborella</taxon>
    </lineage>
</organism>
<feature type="transmembrane region" description="Helical" evidence="12">
    <location>
        <begin position="346"/>
        <end position="369"/>
    </location>
</feature>